<evidence type="ECO:0008006" key="7">
    <source>
        <dbReference type="Google" id="ProtNLM"/>
    </source>
</evidence>
<evidence type="ECO:0000256" key="1">
    <source>
        <dbReference type="ARBA" id="ARBA00011028"/>
    </source>
</evidence>
<dbReference type="InterPro" id="IPR006129">
    <property type="entry name" value="AdhesinB"/>
</dbReference>
<evidence type="ECO:0000256" key="2">
    <source>
        <dbReference type="ARBA" id="ARBA00022448"/>
    </source>
</evidence>
<dbReference type="PRINTS" id="PR00691">
    <property type="entry name" value="ADHESINB"/>
</dbReference>
<keyword evidence="2 4" id="KW-0813">Transport</keyword>
<evidence type="ECO:0000256" key="4">
    <source>
        <dbReference type="RuleBase" id="RU003512"/>
    </source>
</evidence>
<dbReference type="InterPro" id="IPR006127">
    <property type="entry name" value="ZnuA-like"/>
</dbReference>
<dbReference type="Proteomes" id="UP000228635">
    <property type="component" value="Unassembled WGS sequence"/>
</dbReference>
<evidence type="ECO:0000313" key="5">
    <source>
        <dbReference type="EMBL" id="PIT92583.1"/>
    </source>
</evidence>
<protein>
    <recommendedName>
        <fullName evidence="7">ABC transporter substrate-binding protein</fullName>
    </recommendedName>
</protein>
<reference evidence="6" key="1">
    <citation type="submission" date="2017-09" db="EMBL/GenBank/DDBJ databases">
        <title>Depth-based differentiation of microbial function through sediment-hosted aquifers and enrichment of novel symbionts in the deep terrestrial subsurface.</title>
        <authorList>
            <person name="Probst A.J."/>
            <person name="Ladd B."/>
            <person name="Jarett J.K."/>
            <person name="Geller-Mcgrath D.E."/>
            <person name="Sieber C.M.K."/>
            <person name="Emerson J.B."/>
            <person name="Anantharaman K."/>
            <person name="Thomas B.C."/>
            <person name="Malmstrom R."/>
            <person name="Stieglmeier M."/>
            <person name="Klingl A."/>
            <person name="Woyke T."/>
            <person name="Ryan C.M."/>
            <person name="Banfield J.F."/>
        </authorList>
    </citation>
    <scope>NUCLEOTIDE SEQUENCE [LARGE SCALE GENOMIC DNA]</scope>
</reference>
<name>A0A2M6WII8_9BACT</name>
<dbReference type="EMBL" id="PFBA01000013">
    <property type="protein sequence ID" value="PIT92583.1"/>
    <property type="molecule type" value="Genomic_DNA"/>
</dbReference>
<dbReference type="InterPro" id="IPR006128">
    <property type="entry name" value="Lipoprotein_PsaA-like"/>
</dbReference>
<dbReference type="PRINTS" id="PR00690">
    <property type="entry name" value="ADHESNFAMILY"/>
</dbReference>
<dbReference type="GO" id="GO:0007155">
    <property type="term" value="P:cell adhesion"/>
    <property type="evidence" value="ECO:0007669"/>
    <property type="project" value="InterPro"/>
</dbReference>
<gene>
    <name evidence="5" type="ORF">COU08_01140</name>
</gene>
<dbReference type="PANTHER" id="PTHR42953">
    <property type="entry name" value="HIGH-AFFINITY ZINC UPTAKE SYSTEM PROTEIN ZNUA-RELATED"/>
    <property type="match status" value="1"/>
</dbReference>
<proteinExistence type="inferred from homology"/>
<accession>A0A2M6WII8</accession>
<evidence type="ECO:0000256" key="3">
    <source>
        <dbReference type="ARBA" id="ARBA00022729"/>
    </source>
</evidence>
<comment type="caution">
    <text evidence="5">The sequence shown here is derived from an EMBL/GenBank/DDBJ whole genome shotgun (WGS) entry which is preliminary data.</text>
</comment>
<keyword evidence="3" id="KW-0732">Signal</keyword>
<dbReference type="PANTHER" id="PTHR42953:SF3">
    <property type="entry name" value="HIGH-AFFINITY ZINC UPTAKE SYSTEM PROTEIN ZNUA"/>
    <property type="match status" value="1"/>
</dbReference>
<dbReference type="Gene3D" id="3.40.50.1980">
    <property type="entry name" value="Nitrogenase molybdenum iron protein domain"/>
    <property type="match status" value="2"/>
</dbReference>
<dbReference type="InterPro" id="IPR050492">
    <property type="entry name" value="Bact_metal-bind_prot9"/>
</dbReference>
<dbReference type="SUPFAM" id="SSF53807">
    <property type="entry name" value="Helical backbone' metal receptor"/>
    <property type="match status" value="1"/>
</dbReference>
<evidence type="ECO:0000313" key="6">
    <source>
        <dbReference type="Proteomes" id="UP000228635"/>
    </source>
</evidence>
<dbReference type="AlphaFoldDB" id="A0A2M6WII8"/>
<sequence>MKKFVSLVVVLALVLLVWFLYRAIQPPELVDRFSGLRIASTIYPLGFVAEHIGGISVRVAVLTPPGVEAHEFEPSVQDIAGLYNADLFLYVGAHFDPWADRLRPELEANGVRVISLAESLNLSRIYHRDGEDVTDRDGGSLDPHFWLDPQHLVRATSLITQALQSIDPGKQDVYQQRADEFVASLTVLEDEYRSGLSECTLHDALVSHDAFGYLGDRFNITFHAVSGLSPESEPTPRTLAELTKLAEDKNIRVVFFETLTSPRIAETIAREIGGMALMLNPIEGLTSREASVGSTYFTLMNMNLKNLRTALQCL</sequence>
<dbReference type="GO" id="GO:0030001">
    <property type="term" value="P:metal ion transport"/>
    <property type="evidence" value="ECO:0007669"/>
    <property type="project" value="InterPro"/>
</dbReference>
<comment type="similarity">
    <text evidence="1 4">Belongs to the bacterial solute-binding protein 9 family.</text>
</comment>
<organism evidence="5 6">
    <name type="scientific">Candidatus Harrisonbacteria bacterium CG10_big_fil_rev_8_21_14_0_10_42_17</name>
    <dbReference type="NCBI Taxonomy" id="1974584"/>
    <lineage>
        <taxon>Bacteria</taxon>
        <taxon>Candidatus Harrisoniibacteriota</taxon>
    </lineage>
</organism>
<dbReference type="Pfam" id="PF01297">
    <property type="entry name" value="ZnuA"/>
    <property type="match status" value="1"/>
</dbReference>
<dbReference type="GO" id="GO:0046872">
    <property type="term" value="F:metal ion binding"/>
    <property type="evidence" value="ECO:0007669"/>
    <property type="project" value="InterPro"/>
</dbReference>